<proteinExistence type="predicted"/>
<evidence type="ECO:0000313" key="2">
    <source>
        <dbReference type="Proteomes" id="UP001055811"/>
    </source>
</evidence>
<protein>
    <submittedName>
        <fullName evidence="1">Uncharacterized protein</fullName>
    </submittedName>
</protein>
<reference evidence="2" key="1">
    <citation type="journal article" date="2022" name="Mol. Ecol. Resour.">
        <title>The genomes of chicory, endive, great burdock and yacon provide insights into Asteraceae palaeo-polyploidization history and plant inulin production.</title>
        <authorList>
            <person name="Fan W."/>
            <person name="Wang S."/>
            <person name="Wang H."/>
            <person name="Wang A."/>
            <person name="Jiang F."/>
            <person name="Liu H."/>
            <person name="Zhao H."/>
            <person name="Xu D."/>
            <person name="Zhang Y."/>
        </authorList>
    </citation>
    <scope>NUCLEOTIDE SEQUENCE [LARGE SCALE GENOMIC DNA]</scope>
    <source>
        <strain evidence="2">cv. Punajuju</strain>
    </source>
</reference>
<accession>A0ACB9AHQ3</accession>
<dbReference type="EMBL" id="CM042015">
    <property type="protein sequence ID" value="KAI3709378.1"/>
    <property type="molecule type" value="Genomic_DNA"/>
</dbReference>
<evidence type="ECO:0000313" key="1">
    <source>
        <dbReference type="EMBL" id="KAI3709378.1"/>
    </source>
</evidence>
<keyword evidence="2" id="KW-1185">Reference proteome</keyword>
<sequence>MVLSGTKVVDTIECKLDLKLVSTPAHLIGMDARAAGIDSWLKNEQSGANVLAICGMGGSGKTTIAQFIYNSNKQKFEGSSFLEEIGKHYKQPRGLLGLQKQLYTDIFRGKNETISSVSEGTIKVEEALQKKRVLIVLDDIDEHDELSALLGTKVFHTQSKIIITTRLLDIDAWFGSIGARCTISIC</sequence>
<organism evidence="1 2">
    <name type="scientific">Cichorium intybus</name>
    <name type="common">Chicory</name>
    <dbReference type="NCBI Taxonomy" id="13427"/>
    <lineage>
        <taxon>Eukaryota</taxon>
        <taxon>Viridiplantae</taxon>
        <taxon>Streptophyta</taxon>
        <taxon>Embryophyta</taxon>
        <taxon>Tracheophyta</taxon>
        <taxon>Spermatophyta</taxon>
        <taxon>Magnoliopsida</taxon>
        <taxon>eudicotyledons</taxon>
        <taxon>Gunneridae</taxon>
        <taxon>Pentapetalae</taxon>
        <taxon>asterids</taxon>
        <taxon>campanulids</taxon>
        <taxon>Asterales</taxon>
        <taxon>Asteraceae</taxon>
        <taxon>Cichorioideae</taxon>
        <taxon>Cichorieae</taxon>
        <taxon>Cichoriinae</taxon>
        <taxon>Cichorium</taxon>
    </lineage>
</organism>
<name>A0ACB9AHQ3_CICIN</name>
<reference evidence="1 2" key="2">
    <citation type="journal article" date="2022" name="Mol. Ecol. Resour.">
        <title>The genomes of chicory, endive, great burdock and yacon provide insights into Asteraceae paleo-polyploidization history and plant inulin production.</title>
        <authorList>
            <person name="Fan W."/>
            <person name="Wang S."/>
            <person name="Wang H."/>
            <person name="Wang A."/>
            <person name="Jiang F."/>
            <person name="Liu H."/>
            <person name="Zhao H."/>
            <person name="Xu D."/>
            <person name="Zhang Y."/>
        </authorList>
    </citation>
    <scope>NUCLEOTIDE SEQUENCE [LARGE SCALE GENOMIC DNA]</scope>
    <source>
        <strain evidence="2">cv. Punajuju</strain>
        <tissue evidence="1">Leaves</tissue>
    </source>
</reference>
<dbReference type="Proteomes" id="UP001055811">
    <property type="component" value="Linkage Group LG07"/>
</dbReference>
<comment type="caution">
    <text evidence="1">The sequence shown here is derived from an EMBL/GenBank/DDBJ whole genome shotgun (WGS) entry which is preliminary data.</text>
</comment>
<gene>
    <name evidence="1" type="ORF">L2E82_39139</name>
</gene>